<dbReference type="STRING" id="425265.A8Q847"/>
<dbReference type="InterPro" id="IPR036866">
    <property type="entry name" value="RibonucZ/Hydroxyglut_hydro"/>
</dbReference>
<proteinExistence type="predicted"/>
<dbReference type="KEGG" id="mgl:MGL_3201"/>
<dbReference type="PANTHER" id="PTHR46018">
    <property type="entry name" value="ZINC PHOSPHODIESTERASE ELAC PROTEIN 1"/>
    <property type="match status" value="1"/>
</dbReference>
<dbReference type="EMBL" id="AAYY01000011">
    <property type="protein sequence ID" value="EDP42443.1"/>
    <property type="molecule type" value="Genomic_DNA"/>
</dbReference>
<dbReference type="AlphaFoldDB" id="A8Q847"/>
<dbReference type="GeneID" id="5853963"/>
<sequence>MMGLSASVPKDGKPRLQLVGPLGLRAFLRATLSITYASLSSHFIVHELLWPSQPAYPHNPEGISTFSYTEQDPYLPEGVRGQVRTLPLLPPHENELPGRDIRMNESTCTWPSILQLSNVTISAAPITHRCPTVGYVFQEGPTASRSVSQEELAIIDSNKDALFELYNIRSPRSLLSRVMRDRETITLPDGHVLSPPPLDRPGRKLCILGDTSDATAGLVGRGMAYLARDADLLVHECTYASMNAEDLEMARIESEEHAQMLQKSLLGVQEAETRALSRGHSVPRIVGSFSGEIRARRVVLNHFSARLPAPVVSTEAPLTSTHQLKQGTPFKNSVKQFYVMREIERQVTKYWHASLPEEFREFVKNDNAVAAFDGLAIDIAPHSAPTEQNTA</sequence>
<reference evidence="1 2" key="1">
    <citation type="journal article" date="2007" name="Proc. Natl. Acad. Sci. U.S.A.">
        <title>Dandruff-associated Malassezia genomes reveal convergent and divergent virulence traits shared with plant and human fungal pathogens.</title>
        <authorList>
            <person name="Xu J."/>
            <person name="Saunders C.W."/>
            <person name="Hu P."/>
            <person name="Grant R.A."/>
            <person name="Boekhout T."/>
            <person name="Kuramae E.E."/>
            <person name="Kronstad J.W."/>
            <person name="Deangelis Y.M."/>
            <person name="Reeder N.L."/>
            <person name="Johnstone K.R."/>
            <person name="Leland M."/>
            <person name="Fieno A.M."/>
            <person name="Begley W.M."/>
            <person name="Sun Y."/>
            <person name="Lacey M.P."/>
            <person name="Chaudhary T."/>
            <person name="Keough T."/>
            <person name="Chu L."/>
            <person name="Sears R."/>
            <person name="Yuan B."/>
            <person name="Dawson T.L.Jr."/>
        </authorList>
    </citation>
    <scope>NUCLEOTIDE SEQUENCE [LARGE SCALE GENOMIC DNA]</scope>
    <source>
        <strain evidence="2">ATCC MYA-4612 / CBS 7966</strain>
    </source>
</reference>
<dbReference type="OrthoDB" id="527344at2759"/>
<keyword evidence="2" id="KW-1185">Reference proteome</keyword>
<protein>
    <recommendedName>
        <fullName evidence="3">Metallo-beta-lactamase domain-containing protein</fullName>
    </recommendedName>
</protein>
<dbReference type="GO" id="GO:0042781">
    <property type="term" value="F:3'-tRNA processing endoribonuclease activity"/>
    <property type="evidence" value="ECO:0007669"/>
    <property type="project" value="TreeGrafter"/>
</dbReference>
<dbReference type="GO" id="GO:0005634">
    <property type="term" value="C:nucleus"/>
    <property type="evidence" value="ECO:0007669"/>
    <property type="project" value="TreeGrafter"/>
</dbReference>
<evidence type="ECO:0000313" key="1">
    <source>
        <dbReference type="EMBL" id="EDP42443.1"/>
    </source>
</evidence>
<comment type="caution">
    <text evidence="1">The sequence shown here is derived from an EMBL/GenBank/DDBJ whole genome shotgun (WGS) entry which is preliminary data.</text>
</comment>
<dbReference type="Gene3D" id="3.60.15.10">
    <property type="entry name" value="Ribonuclease Z/Hydroxyacylglutathione hydrolase-like"/>
    <property type="match status" value="1"/>
</dbReference>
<accession>A8Q847</accession>
<dbReference type="Proteomes" id="UP000008837">
    <property type="component" value="Unassembled WGS sequence"/>
</dbReference>
<evidence type="ECO:0008006" key="3">
    <source>
        <dbReference type="Google" id="ProtNLM"/>
    </source>
</evidence>
<evidence type="ECO:0000313" key="2">
    <source>
        <dbReference type="Proteomes" id="UP000008837"/>
    </source>
</evidence>
<dbReference type="SUPFAM" id="SSF56281">
    <property type="entry name" value="Metallo-hydrolase/oxidoreductase"/>
    <property type="match status" value="1"/>
</dbReference>
<dbReference type="OMA" id="EEWREPC"/>
<dbReference type="PANTHER" id="PTHR46018:SF2">
    <property type="entry name" value="ZINC PHOSPHODIESTERASE ELAC PROTEIN 1"/>
    <property type="match status" value="1"/>
</dbReference>
<organism evidence="1 2">
    <name type="scientific">Malassezia globosa (strain ATCC MYA-4612 / CBS 7966)</name>
    <name type="common">Dandruff-associated fungus</name>
    <dbReference type="NCBI Taxonomy" id="425265"/>
    <lineage>
        <taxon>Eukaryota</taxon>
        <taxon>Fungi</taxon>
        <taxon>Dikarya</taxon>
        <taxon>Basidiomycota</taxon>
        <taxon>Ustilaginomycotina</taxon>
        <taxon>Malasseziomycetes</taxon>
        <taxon>Malasseziales</taxon>
        <taxon>Malasseziaceae</taxon>
        <taxon>Malassezia</taxon>
    </lineage>
</organism>
<name>A8Q847_MALGO</name>
<dbReference type="VEuPathDB" id="FungiDB:MGL_3201"/>
<dbReference type="InParanoid" id="A8Q847"/>
<dbReference type="RefSeq" id="XP_001729657.1">
    <property type="nucleotide sequence ID" value="XM_001729605.1"/>
</dbReference>
<gene>
    <name evidence="1" type="ORF">MGL_3201</name>
</gene>